<dbReference type="EMBL" id="KQ418018">
    <property type="protein sequence ID" value="KOF89257.1"/>
    <property type="molecule type" value="Genomic_DNA"/>
</dbReference>
<feature type="transmembrane region" description="Helical" evidence="1">
    <location>
        <begin position="29"/>
        <end position="60"/>
    </location>
</feature>
<name>A0A0L8HJ57_OCTBM</name>
<keyword evidence="1" id="KW-0472">Membrane</keyword>
<accession>A0A0L8HJ57</accession>
<reference evidence="2" key="1">
    <citation type="submission" date="2015-07" db="EMBL/GenBank/DDBJ databases">
        <title>MeaNS - Measles Nucleotide Surveillance Program.</title>
        <authorList>
            <person name="Tran T."/>
            <person name="Druce J."/>
        </authorList>
    </citation>
    <scope>NUCLEOTIDE SEQUENCE</scope>
    <source>
        <strain evidence="2">UCB-OBI-ISO-001</strain>
        <tissue evidence="2">Gonad</tissue>
    </source>
</reference>
<evidence type="ECO:0000256" key="1">
    <source>
        <dbReference type="SAM" id="Phobius"/>
    </source>
</evidence>
<proteinExistence type="predicted"/>
<feature type="transmembrane region" description="Helical" evidence="1">
    <location>
        <begin position="66"/>
        <end position="86"/>
    </location>
</feature>
<sequence length="91" mass="11091">MQVSLSNSREKEDMQLTAMKINTKFHTGLVFLFTFFLFLFVYLFLFIFLFLYFLFVFWFQYSSFDIYLIFIPAQVSIFMVLTIHFMKPAKM</sequence>
<evidence type="ECO:0000313" key="2">
    <source>
        <dbReference type="EMBL" id="KOF89257.1"/>
    </source>
</evidence>
<keyword evidence="1" id="KW-1133">Transmembrane helix</keyword>
<protein>
    <submittedName>
        <fullName evidence="2">Uncharacterized protein</fullName>
    </submittedName>
</protein>
<gene>
    <name evidence="2" type="ORF">OCBIM_22013388mg</name>
</gene>
<dbReference type="AlphaFoldDB" id="A0A0L8HJ57"/>
<organism evidence="2">
    <name type="scientific">Octopus bimaculoides</name>
    <name type="common">California two-spotted octopus</name>
    <dbReference type="NCBI Taxonomy" id="37653"/>
    <lineage>
        <taxon>Eukaryota</taxon>
        <taxon>Metazoa</taxon>
        <taxon>Spiralia</taxon>
        <taxon>Lophotrochozoa</taxon>
        <taxon>Mollusca</taxon>
        <taxon>Cephalopoda</taxon>
        <taxon>Coleoidea</taxon>
        <taxon>Octopodiformes</taxon>
        <taxon>Octopoda</taxon>
        <taxon>Incirrata</taxon>
        <taxon>Octopodidae</taxon>
        <taxon>Octopus</taxon>
    </lineage>
</organism>
<keyword evidence="1" id="KW-0812">Transmembrane</keyword>